<dbReference type="AlphaFoldDB" id="H2Z2D4"/>
<reference evidence="4" key="2">
    <citation type="submission" date="2025-08" db="UniProtKB">
        <authorList>
            <consortium name="Ensembl"/>
        </authorList>
    </citation>
    <scope>IDENTIFICATION</scope>
</reference>
<dbReference type="STRING" id="51511.ENSCSAVP00000011746"/>
<dbReference type="Proteomes" id="UP000007875">
    <property type="component" value="Unassembled WGS sequence"/>
</dbReference>
<feature type="region of interest" description="Disordered" evidence="1">
    <location>
        <begin position="323"/>
        <end position="343"/>
    </location>
</feature>
<proteinExistence type="predicted"/>
<organism evidence="4 5">
    <name type="scientific">Ciona savignyi</name>
    <name type="common">Pacific transparent sea squirt</name>
    <dbReference type="NCBI Taxonomy" id="51511"/>
    <lineage>
        <taxon>Eukaryota</taxon>
        <taxon>Metazoa</taxon>
        <taxon>Chordata</taxon>
        <taxon>Tunicata</taxon>
        <taxon>Ascidiacea</taxon>
        <taxon>Phlebobranchia</taxon>
        <taxon>Cionidae</taxon>
        <taxon>Ciona</taxon>
    </lineage>
</organism>
<dbReference type="PANTHER" id="PTHR20916">
    <property type="entry name" value="CYSTEINE AND GLYCINE-RICH PROTEIN 2 BINDING PROTEIN"/>
    <property type="match status" value="1"/>
</dbReference>
<dbReference type="PANTHER" id="PTHR20916:SF26">
    <property type="entry name" value="CYSTEINE-RICH PROTEIN 2-BINDING PROTEIN"/>
    <property type="match status" value="1"/>
</dbReference>
<accession>H2Z2D4</accession>
<keyword evidence="2" id="KW-0472">Membrane</keyword>
<dbReference type="GO" id="GO:0004402">
    <property type="term" value="F:histone acetyltransferase activity"/>
    <property type="evidence" value="ECO:0007669"/>
    <property type="project" value="TreeGrafter"/>
</dbReference>
<feature type="transmembrane region" description="Helical" evidence="2">
    <location>
        <begin position="288"/>
        <end position="310"/>
    </location>
</feature>
<reference evidence="5" key="1">
    <citation type="submission" date="2003-08" db="EMBL/GenBank/DDBJ databases">
        <authorList>
            <person name="Birren B."/>
            <person name="Nusbaum C."/>
            <person name="Abebe A."/>
            <person name="Abouelleil A."/>
            <person name="Adekoya E."/>
            <person name="Ait-zahra M."/>
            <person name="Allen N."/>
            <person name="Allen T."/>
            <person name="An P."/>
            <person name="Anderson M."/>
            <person name="Anderson S."/>
            <person name="Arachchi H."/>
            <person name="Armbruster J."/>
            <person name="Bachantsang P."/>
            <person name="Baldwin J."/>
            <person name="Barry A."/>
            <person name="Bayul T."/>
            <person name="Blitshsteyn B."/>
            <person name="Bloom T."/>
            <person name="Blye J."/>
            <person name="Boguslavskiy L."/>
            <person name="Borowsky M."/>
            <person name="Boukhgalter B."/>
            <person name="Brunache A."/>
            <person name="Butler J."/>
            <person name="Calixte N."/>
            <person name="Calvo S."/>
            <person name="Camarata J."/>
            <person name="Campo K."/>
            <person name="Chang J."/>
            <person name="Cheshatsang Y."/>
            <person name="Citroen M."/>
            <person name="Collymore A."/>
            <person name="Considine T."/>
            <person name="Cook A."/>
            <person name="Cooke P."/>
            <person name="Corum B."/>
            <person name="Cuomo C."/>
            <person name="David R."/>
            <person name="Dawoe T."/>
            <person name="Degray S."/>
            <person name="Dodge S."/>
            <person name="Dooley K."/>
            <person name="Dorje P."/>
            <person name="Dorjee K."/>
            <person name="Dorris L."/>
            <person name="Duffey N."/>
            <person name="Dupes A."/>
            <person name="Elkins T."/>
            <person name="Engels R."/>
            <person name="Erickson J."/>
            <person name="Farina A."/>
            <person name="Faro S."/>
            <person name="Ferreira P."/>
            <person name="Fischer H."/>
            <person name="Fitzgerald M."/>
            <person name="Foley K."/>
            <person name="Gage D."/>
            <person name="Galagan J."/>
            <person name="Gearin G."/>
            <person name="Gnerre S."/>
            <person name="Gnirke A."/>
            <person name="Goyette A."/>
            <person name="Graham J."/>
            <person name="Grandbois E."/>
            <person name="Gyaltsen K."/>
            <person name="Hafez N."/>
            <person name="Hagopian D."/>
            <person name="Hagos B."/>
            <person name="Hall J."/>
            <person name="Hatcher B."/>
            <person name="Heller A."/>
            <person name="Higgins H."/>
            <person name="Honan T."/>
            <person name="Horn A."/>
            <person name="Houde N."/>
            <person name="Hughes L."/>
            <person name="Hulme W."/>
            <person name="Husby E."/>
            <person name="Iliev I."/>
            <person name="Jaffe D."/>
            <person name="Jones C."/>
            <person name="Kamal M."/>
            <person name="Kamat A."/>
            <person name="Kamvysselis M."/>
            <person name="Karlsson E."/>
            <person name="Kells C."/>
            <person name="Kieu A."/>
            <person name="Kisner P."/>
            <person name="Kodira C."/>
            <person name="Kulbokas E."/>
            <person name="Labutti K."/>
            <person name="Lama D."/>
            <person name="Landers T."/>
            <person name="Leger J."/>
            <person name="Levine S."/>
            <person name="Lewis D."/>
            <person name="Lewis T."/>
            <person name="Lindblad-toh K."/>
            <person name="Liu X."/>
            <person name="Lokyitsang T."/>
            <person name="Lokyitsang Y."/>
            <person name="Lucien O."/>
            <person name="Lui A."/>
            <person name="Ma L.J."/>
            <person name="Mabbitt R."/>
            <person name="Macdonald J."/>
            <person name="Maclean C."/>
            <person name="Major J."/>
            <person name="Manning J."/>
            <person name="Marabella R."/>
            <person name="Maru K."/>
            <person name="Matthews C."/>
            <person name="Mauceli E."/>
            <person name="Mccarthy M."/>
            <person name="Mcdonough S."/>
            <person name="Mcghee T."/>
            <person name="Meldrim J."/>
            <person name="Meneus L."/>
            <person name="Mesirov J."/>
            <person name="Mihalev A."/>
            <person name="Mihova T."/>
            <person name="Mikkelsen T."/>
            <person name="Mlenga V."/>
            <person name="Moru K."/>
            <person name="Mozes J."/>
            <person name="Mulrain L."/>
            <person name="Munson G."/>
            <person name="Naylor J."/>
            <person name="Newes C."/>
            <person name="Nguyen C."/>
            <person name="Nguyen N."/>
            <person name="Nguyen T."/>
            <person name="Nicol R."/>
            <person name="Nielsen C."/>
            <person name="Nizzari M."/>
            <person name="Norbu C."/>
            <person name="Norbu N."/>
            <person name="O'donnell P."/>
            <person name="Okoawo O."/>
            <person name="O'leary S."/>
            <person name="Omotosho B."/>
            <person name="O'neill K."/>
            <person name="Osman S."/>
            <person name="Parker S."/>
            <person name="Perrin D."/>
            <person name="Phunkhang P."/>
            <person name="Piqani B."/>
            <person name="Purcell S."/>
            <person name="Rachupka T."/>
            <person name="Ramasamy U."/>
            <person name="Rameau R."/>
            <person name="Ray V."/>
            <person name="Raymond C."/>
            <person name="Retta R."/>
            <person name="Richardson S."/>
            <person name="Rise C."/>
            <person name="Rodriguez J."/>
            <person name="Rogers J."/>
            <person name="Rogov P."/>
            <person name="Rutman M."/>
            <person name="Schupbach R."/>
            <person name="Seaman C."/>
            <person name="Settipalli S."/>
            <person name="Sharpe T."/>
            <person name="Sheridan J."/>
            <person name="Sherpa N."/>
            <person name="Shi J."/>
            <person name="Smirnov S."/>
            <person name="Smith C."/>
            <person name="Sougnez C."/>
            <person name="Spencer B."/>
            <person name="Stalker J."/>
            <person name="Stange-thomann N."/>
            <person name="Stavropoulos S."/>
            <person name="Stetson K."/>
            <person name="Stone C."/>
            <person name="Stone S."/>
            <person name="Stubbs M."/>
            <person name="Talamas J."/>
            <person name="Tchuinga P."/>
            <person name="Tenzing P."/>
            <person name="Tesfaye S."/>
            <person name="Theodore J."/>
            <person name="Thoulutsang Y."/>
            <person name="Topham K."/>
            <person name="Towey S."/>
            <person name="Tsamla T."/>
            <person name="Tsomo N."/>
            <person name="Vallee D."/>
            <person name="Vassiliev H."/>
            <person name="Venkataraman V."/>
            <person name="Vinson J."/>
            <person name="Vo A."/>
            <person name="Wade C."/>
            <person name="Wang S."/>
            <person name="Wangchuk T."/>
            <person name="Wangdi T."/>
            <person name="Whittaker C."/>
            <person name="Wilkinson J."/>
            <person name="Wu Y."/>
            <person name="Wyman D."/>
            <person name="Yadav S."/>
            <person name="Yang S."/>
            <person name="Yang X."/>
            <person name="Yeager S."/>
            <person name="Yee E."/>
            <person name="Young G."/>
            <person name="Zainoun J."/>
            <person name="Zembeck L."/>
            <person name="Zimmer A."/>
            <person name="Zody M."/>
            <person name="Lander E."/>
        </authorList>
    </citation>
    <scope>NUCLEOTIDE SEQUENCE [LARGE SCALE GENOMIC DNA]</scope>
</reference>
<protein>
    <recommendedName>
        <fullName evidence="3">N-acetyltransferase domain-containing protein</fullName>
    </recommendedName>
</protein>
<evidence type="ECO:0000259" key="3">
    <source>
        <dbReference type="PROSITE" id="PS51186"/>
    </source>
</evidence>
<dbReference type="Gene3D" id="3.90.980.20">
    <property type="match status" value="1"/>
</dbReference>
<dbReference type="FunCoup" id="H2Z2D4">
    <property type="interactions" value="16"/>
</dbReference>
<dbReference type="eggNOG" id="KOG3138">
    <property type="taxonomic scope" value="Eukaryota"/>
</dbReference>
<keyword evidence="2" id="KW-1133">Transmembrane helix</keyword>
<dbReference type="InterPro" id="IPR000182">
    <property type="entry name" value="GNAT_dom"/>
</dbReference>
<dbReference type="PROSITE" id="PS51186">
    <property type="entry name" value="GNAT"/>
    <property type="match status" value="1"/>
</dbReference>
<dbReference type="InParanoid" id="H2Z2D4"/>
<dbReference type="Ensembl" id="ENSCSAVT00000011883.1">
    <property type="protein sequence ID" value="ENSCSAVP00000011746.1"/>
    <property type="gene ID" value="ENSCSAVG00000006888.1"/>
</dbReference>
<dbReference type="FunFam" id="3.40.630.30:FF:000013">
    <property type="entry name" value="cysteine-rich protein 2-binding protein-like"/>
    <property type="match status" value="1"/>
</dbReference>
<dbReference type="CDD" id="cd04301">
    <property type="entry name" value="NAT_SF"/>
    <property type="match status" value="1"/>
</dbReference>
<evidence type="ECO:0000256" key="1">
    <source>
        <dbReference type="SAM" id="MobiDB-lite"/>
    </source>
</evidence>
<keyword evidence="5" id="KW-1185">Reference proteome</keyword>
<dbReference type="Gene3D" id="3.40.630.30">
    <property type="match status" value="1"/>
</dbReference>
<dbReference type="OMA" id="TINAMCR"/>
<evidence type="ECO:0000313" key="4">
    <source>
        <dbReference type="Ensembl" id="ENSCSAVP00000011746.1"/>
    </source>
</evidence>
<feature type="region of interest" description="Disordered" evidence="1">
    <location>
        <begin position="226"/>
        <end position="249"/>
    </location>
</feature>
<feature type="domain" description="N-acetyltransferase" evidence="3">
    <location>
        <begin position="541"/>
        <end position="685"/>
    </location>
</feature>
<dbReference type="SUPFAM" id="SSF55729">
    <property type="entry name" value="Acyl-CoA N-acyltransferases (Nat)"/>
    <property type="match status" value="1"/>
</dbReference>
<dbReference type="Pfam" id="PF00583">
    <property type="entry name" value="Acetyltransf_1"/>
    <property type="match status" value="1"/>
</dbReference>
<dbReference type="InterPro" id="IPR016181">
    <property type="entry name" value="Acyl_CoA_acyltransferase"/>
</dbReference>
<name>H2Z2D4_CIOSA</name>
<sequence length="685" mass="78992">GDNYFSFTCSSCSGGKELYVRMKVTWLQVVSLALYNLAQTSMGKQGYFKWKEDICLFIDTHWESFFGQTKKKTTQWSCTVGSILSLGNPQHFQSGFGVFTDSGWWRLLDPTRAPEYVPGAAITSTPSMKMSFCLTSHAMMFITFCRMQTEKNPLHVIMIVVEIMSRSKTLTFHKQISKNKLLELSIFYFWHKLINHSNNYLCLFLLSPQTHKLTYIAQETTANEQKTPVDSPLSNVVGEPPSQPSSPCTSVSSAVSFVDSKYSPSISGGNPLFWSEQCDCGTPLAQELLIFIGFLCGIVASVVVIGCLYYKGIVRFGERVKEDGKKKENKTQENNVENDSENLEQTYTPMKSLKYQKLEQNTAVKGFLIRPLNLYEERKLLKRLLNNKSVDDDVAARRLRRKLIVRQKQRQLGVSVFNFDEMVRRLHNMEQNLQLPQLNNQFFNPAMQDGEHRILDRFLSSDPKLYGIGEARRSFKQKLIGADERPSDQQLIVSPYTRRLLKPFIRRDYETRPPKLQVLNEIVQQRHKSEPTWQEEPAAPIDYCYVRPHHVPTINAMCRHFFWPGVDLSESLQYPDFSVVALYKKMVIGFGFLVPDVAFNETYISFLLVHPDWQQAGIGTFMLYHLMQTCMGKDVTLHVSASNPAMLLYQRFGFKPERFDANFYDKYMAPDDQECAHAFFMRLRR</sequence>
<reference evidence="4" key="3">
    <citation type="submission" date="2025-09" db="UniProtKB">
        <authorList>
            <consortium name="Ensembl"/>
        </authorList>
    </citation>
    <scope>IDENTIFICATION</scope>
</reference>
<evidence type="ECO:0000313" key="5">
    <source>
        <dbReference type="Proteomes" id="UP000007875"/>
    </source>
</evidence>
<keyword evidence="2" id="KW-0812">Transmembrane</keyword>
<evidence type="ECO:0000256" key="2">
    <source>
        <dbReference type="SAM" id="Phobius"/>
    </source>
</evidence>
<dbReference type="GeneTree" id="ENSGT00390000001146"/>